<evidence type="ECO:0000313" key="2">
    <source>
        <dbReference type="Proteomes" id="UP001565236"/>
    </source>
</evidence>
<protein>
    <submittedName>
        <fullName evidence="1">Uncharacterized protein</fullName>
    </submittedName>
</protein>
<accession>A0ABV4DRR8</accession>
<organism evidence="1 2">
    <name type="scientific">Ligilactobacillus faecis</name>
    <dbReference type="NCBI Taxonomy" id="762833"/>
    <lineage>
        <taxon>Bacteria</taxon>
        <taxon>Bacillati</taxon>
        <taxon>Bacillota</taxon>
        <taxon>Bacilli</taxon>
        <taxon>Lactobacillales</taxon>
        <taxon>Lactobacillaceae</taxon>
        <taxon>Ligilactobacillus</taxon>
    </lineage>
</organism>
<evidence type="ECO:0000313" key="1">
    <source>
        <dbReference type="EMBL" id="MEY8663160.1"/>
    </source>
</evidence>
<dbReference type="Proteomes" id="UP001565236">
    <property type="component" value="Unassembled WGS sequence"/>
</dbReference>
<gene>
    <name evidence="1" type="ORF">AALT52_09825</name>
</gene>
<name>A0ABV4DRR8_9LACO</name>
<reference evidence="1 2" key="1">
    <citation type="submission" date="2024-03" db="EMBL/GenBank/DDBJ databases">
        <title>Mouse gut bacterial collection (mGBC) of GemPharmatech.</title>
        <authorList>
            <person name="He Y."/>
            <person name="Dong L."/>
            <person name="Wu D."/>
            <person name="Gao X."/>
            <person name="Lin Z."/>
        </authorList>
    </citation>
    <scope>NUCLEOTIDE SEQUENCE [LARGE SCALE GENOMIC DNA]</scope>
    <source>
        <strain evidence="1 2">15-30</strain>
    </source>
</reference>
<sequence>MIAKKQLKQLVKRQVKSPYAFSIKFLTFKKDRALELSYREGKYFFSENGFEKKEQVFTTAAQASKALLQAAEYEFKRSHKLYFNQTKDRSN</sequence>
<proteinExistence type="predicted"/>
<comment type="caution">
    <text evidence="1">The sequence shown here is derived from an EMBL/GenBank/DDBJ whole genome shotgun (WGS) entry which is preliminary data.</text>
</comment>
<keyword evidence="2" id="KW-1185">Reference proteome</keyword>
<dbReference type="EMBL" id="JBCLUF010000050">
    <property type="protein sequence ID" value="MEY8663160.1"/>
    <property type="molecule type" value="Genomic_DNA"/>
</dbReference>